<keyword evidence="4" id="KW-1185">Reference proteome</keyword>
<dbReference type="OrthoDB" id="10063675at2759"/>
<dbReference type="Proteomes" id="UP000663832">
    <property type="component" value="Unassembled WGS sequence"/>
</dbReference>
<evidence type="ECO:0000256" key="1">
    <source>
        <dbReference type="SAM" id="SignalP"/>
    </source>
</evidence>
<dbReference type="EMBL" id="CAJNOM010000425">
    <property type="protein sequence ID" value="CAF1430293.1"/>
    <property type="molecule type" value="Genomic_DNA"/>
</dbReference>
<sequence length="310" mass="35034">MNRDFIVAVILVLSSCFLYETNAFNKTGSCHYFSDPHLEPFPTQSGMTANMYICRPNCTEILIRNDFLEIYVTSRSTAGKYFIVEYTMVFFPTKKYSSPCVITANVDNPSISSLTCPSGSPADSFGNGPQRHYFHLTKNIKVDIEDAGTFYNILITQSFHLIAQSTGICINWDCELEYSSAKRKKRQIQSSDSIISQVCSIFINSAQGKITDGMNKNLIEAQRVACEYDLNTTRDPRCARHVVTSILRDSVNKYENDDNFQDRLLEIDALTEETIKQANQDANNLIQQSGFVCQSDTDQNQCLQLIDDTK</sequence>
<protein>
    <submittedName>
        <fullName evidence="2">Uncharacterized protein</fullName>
    </submittedName>
</protein>
<keyword evidence="1" id="KW-0732">Signal</keyword>
<reference evidence="2" key="1">
    <citation type="submission" date="2021-02" db="EMBL/GenBank/DDBJ databases">
        <authorList>
            <person name="Nowell W R."/>
        </authorList>
    </citation>
    <scope>NUCLEOTIDE SEQUENCE</scope>
</reference>
<dbReference type="Proteomes" id="UP000663877">
    <property type="component" value="Unassembled WGS sequence"/>
</dbReference>
<dbReference type="EMBL" id="CAJNOI010000017">
    <property type="protein sequence ID" value="CAF0818406.1"/>
    <property type="molecule type" value="Genomic_DNA"/>
</dbReference>
<feature type="signal peptide" evidence="1">
    <location>
        <begin position="1"/>
        <end position="23"/>
    </location>
</feature>
<comment type="caution">
    <text evidence="2">The sequence shown here is derived from an EMBL/GenBank/DDBJ whole genome shotgun (WGS) entry which is preliminary data.</text>
</comment>
<name>A0A813U6E7_9BILA</name>
<evidence type="ECO:0000313" key="3">
    <source>
        <dbReference type="EMBL" id="CAF1430293.1"/>
    </source>
</evidence>
<evidence type="ECO:0000313" key="5">
    <source>
        <dbReference type="Proteomes" id="UP000663877"/>
    </source>
</evidence>
<dbReference type="PROSITE" id="PS51257">
    <property type="entry name" value="PROKAR_LIPOPROTEIN"/>
    <property type="match status" value="1"/>
</dbReference>
<dbReference type="AlphaFoldDB" id="A0A813U6E7"/>
<evidence type="ECO:0000313" key="4">
    <source>
        <dbReference type="Proteomes" id="UP000663832"/>
    </source>
</evidence>
<evidence type="ECO:0000313" key="2">
    <source>
        <dbReference type="EMBL" id="CAF0818406.1"/>
    </source>
</evidence>
<proteinExistence type="predicted"/>
<feature type="chain" id="PRO_5036223108" evidence="1">
    <location>
        <begin position="24"/>
        <end position="310"/>
    </location>
</feature>
<gene>
    <name evidence="2" type="ORF">BJG266_LOCUS6120</name>
    <name evidence="3" type="ORF">QVE165_LOCUS38907</name>
</gene>
<organism evidence="2 5">
    <name type="scientific">Adineta steineri</name>
    <dbReference type="NCBI Taxonomy" id="433720"/>
    <lineage>
        <taxon>Eukaryota</taxon>
        <taxon>Metazoa</taxon>
        <taxon>Spiralia</taxon>
        <taxon>Gnathifera</taxon>
        <taxon>Rotifera</taxon>
        <taxon>Eurotatoria</taxon>
        <taxon>Bdelloidea</taxon>
        <taxon>Adinetida</taxon>
        <taxon>Adinetidae</taxon>
        <taxon>Adineta</taxon>
    </lineage>
</organism>
<accession>A0A813U6E7</accession>